<keyword evidence="1" id="KW-0813">Transport</keyword>
<accession>A0A0J1CWA2</accession>
<dbReference type="PATRIC" id="fig|908627.4.peg.3999"/>
<evidence type="ECO:0000313" key="6">
    <source>
        <dbReference type="EMBL" id="KLU24864.1"/>
    </source>
</evidence>
<dbReference type="AlphaFoldDB" id="A0A0J1CWA2"/>
<dbReference type="SMART" id="SM00965">
    <property type="entry name" value="STN"/>
    <property type="match status" value="1"/>
</dbReference>
<evidence type="ECO:0000256" key="3">
    <source>
        <dbReference type="ARBA" id="ARBA00023237"/>
    </source>
</evidence>
<protein>
    <submittedName>
        <fullName evidence="6">Secretin and TonB N terminus short domain protein</fullName>
    </submittedName>
</protein>
<feature type="signal peptide" evidence="4">
    <location>
        <begin position="1"/>
        <end position="29"/>
    </location>
</feature>
<dbReference type="Gene3D" id="3.30.1150.10">
    <property type="match status" value="1"/>
</dbReference>
<keyword evidence="4" id="KW-0732">Signal</keyword>
<dbReference type="RefSeq" id="WP_047848001.1">
    <property type="nucleotide sequence ID" value="NZ_AEJF01000115.1"/>
</dbReference>
<keyword evidence="2" id="KW-0472">Membrane</keyword>
<dbReference type="PROSITE" id="PS51257">
    <property type="entry name" value="PROKAR_LIPOPROTEIN"/>
    <property type="match status" value="1"/>
</dbReference>
<dbReference type="OrthoDB" id="8858530at2"/>
<proteinExistence type="predicted"/>
<dbReference type="Proteomes" id="UP000035963">
    <property type="component" value="Unassembled WGS sequence"/>
</dbReference>
<reference evidence="6 7" key="1">
    <citation type="journal article" date="2015" name="Genome Announc.">
        <title>Draft Genome Sequence of Burkholderia sp. Strain PML1(12), an Ectomycorrhizosphere-Inhabiting Bacterium with Effective Mineral-Weathering Ability.</title>
        <authorList>
            <person name="Uroz S."/>
            <person name="Oger P."/>
        </authorList>
    </citation>
    <scope>NUCLEOTIDE SEQUENCE [LARGE SCALE GENOMIC DNA]</scope>
    <source>
        <strain evidence="7">PML1(12)</strain>
    </source>
</reference>
<gene>
    <name evidence="6" type="ORF">EOS_17860</name>
</gene>
<name>A0A0J1CWA2_9BURK</name>
<dbReference type="InterPro" id="IPR011662">
    <property type="entry name" value="Secretin/TonB_short_N"/>
</dbReference>
<keyword evidence="7" id="KW-1185">Reference proteome</keyword>
<feature type="chain" id="PRO_5005249380" evidence="4">
    <location>
        <begin position="30"/>
        <end position="247"/>
    </location>
</feature>
<evidence type="ECO:0000313" key="7">
    <source>
        <dbReference type="Proteomes" id="UP000035963"/>
    </source>
</evidence>
<feature type="domain" description="Secretin/TonB short N-terminal" evidence="5">
    <location>
        <begin position="65"/>
        <end position="117"/>
    </location>
</feature>
<comment type="caution">
    <text evidence="6">The sequence shown here is derived from an EMBL/GenBank/DDBJ whole genome shotgun (WGS) entry which is preliminary data.</text>
</comment>
<dbReference type="SUPFAM" id="SSF74653">
    <property type="entry name" value="TolA/TonB C-terminal domain"/>
    <property type="match status" value="1"/>
</dbReference>
<evidence type="ECO:0000256" key="2">
    <source>
        <dbReference type="ARBA" id="ARBA00023136"/>
    </source>
</evidence>
<keyword evidence="3" id="KW-0998">Cell outer membrane</keyword>
<dbReference type="EMBL" id="AEJF01000115">
    <property type="protein sequence ID" value="KLU24864.1"/>
    <property type="molecule type" value="Genomic_DNA"/>
</dbReference>
<evidence type="ECO:0000259" key="5">
    <source>
        <dbReference type="SMART" id="SM00965"/>
    </source>
</evidence>
<evidence type="ECO:0000256" key="1">
    <source>
        <dbReference type="ARBA" id="ARBA00022448"/>
    </source>
</evidence>
<sequence length="247" mass="25692">MTGSRTPTSVLALAACLVLCTLIIRNAQAQEGGRGDHSFAGTVHFDLPMQPLAQMFQAFGRMTELVVLAPAPLLEGRVSAPVMGDFLPREALQRALLGTGLEARFTGPDEALIVALPAVSPAVPAVSPEATDDHLAIDGVTDAGDQLAYAAMVQARLTEALCALPTTRPGKYRLVAQLRIDDQGTVVAADVVTSTGLGSRDAAILRAMRTLSLDSAPPAGLAEPVTILLRPTGNGVHINCPQSDKQG</sequence>
<dbReference type="GO" id="GO:0019867">
    <property type="term" value="C:outer membrane"/>
    <property type="evidence" value="ECO:0007669"/>
    <property type="project" value="InterPro"/>
</dbReference>
<evidence type="ECO:0000256" key="4">
    <source>
        <dbReference type="SAM" id="SignalP"/>
    </source>
</evidence>
<organism evidence="6 7">
    <name type="scientific">Caballeronia mineralivorans PML1(12)</name>
    <dbReference type="NCBI Taxonomy" id="908627"/>
    <lineage>
        <taxon>Bacteria</taxon>
        <taxon>Pseudomonadati</taxon>
        <taxon>Pseudomonadota</taxon>
        <taxon>Betaproteobacteria</taxon>
        <taxon>Burkholderiales</taxon>
        <taxon>Burkholderiaceae</taxon>
        <taxon>Caballeronia</taxon>
    </lineage>
</organism>
<dbReference type="Gene3D" id="3.55.50.30">
    <property type="match status" value="1"/>
</dbReference>